<evidence type="ECO:0000313" key="5">
    <source>
        <dbReference type="Proteomes" id="UP000325313"/>
    </source>
</evidence>
<dbReference type="EMBL" id="VSWC01000171">
    <property type="protein sequence ID" value="KAA1070322.1"/>
    <property type="molecule type" value="Genomic_DNA"/>
</dbReference>
<sequence>MIQSKRNFLYVSLFLSGASQLACSLLEMPREISLRSSDAAMIDHGQPGVGKKQSCLRQRFRKEKAANQYQLSVLEKKETGIKEIIQELKNEFGQDEFETDIIEELEDFHKTLKEPMQDILFELHGGSRMRITPLTTEVRPTAELSGGPLDDIKDVLAEPLVLRWKTLETKFDALQTENLSRYKFCNRHFKLGYSKVLFLLGDLIQNCNMGPPQFLRHIQILKSKALDEAALAYVDPLIDHPWILHDWLTQLSLPLFVREFCYLDNMVNNLHRSIPAISPHEKNLSIYLCLKHMMDNLKNPSKVNGLKEETKTFTRIREQFVAPKFLEDINRIYPSLSTMKEDELKKVKNQEVFLTLAIQDILEFFHIPQENVSGNRHTVQLLINYHTVNFLHTSYPKILVEFMPQNVDNSIFKNQLQFAEKLDKLIQAANKGKSLQDKQRYLENMIHFYDTNIEIQGWIDKFIENVAGHDIEFFRFLLSTFNP</sequence>
<name>A0A5B0NLC7_PUCGR</name>
<evidence type="ECO:0000313" key="4">
    <source>
        <dbReference type="Proteomes" id="UP000324748"/>
    </source>
</evidence>
<evidence type="ECO:0000313" key="3">
    <source>
        <dbReference type="EMBL" id="KAA1090081.1"/>
    </source>
</evidence>
<organism evidence="3 5">
    <name type="scientific">Puccinia graminis f. sp. tritici</name>
    <dbReference type="NCBI Taxonomy" id="56615"/>
    <lineage>
        <taxon>Eukaryota</taxon>
        <taxon>Fungi</taxon>
        <taxon>Dikarya</taxon>
        <taxon>Basidiomycota</taxon>
        <taxon>Pucciniomycotina</taxon>
        <taxon>Pucciniomycetes</taxon>
        <taxon>Pucciniales</taxon>
        <taxon>Pucciniaceae</taxon>
        <taxon>Puccinia</taxon>
    </lineage>
</organism>
<dbReference type="Proteomes" id="UP000324748">
    <property type="component" value="Unassembled WGS sequence"/>
</dbReference>
<evidence type="ECO:0000313" key="2">
    <source>
        <dbReference type="EMBL" id="KAA1070322.1"/>
    </source>
</evidence>
<dbReference type="EMBL" id="VDEP01000404">
    <property type="protein sequence ID" value="KAA1090081.1"/>
    <property type="molecule type" value="Genomic_DNA"/>
</dbReference>
<reference evidence="4 5" key="1">
    <citation type="submission" date="2019-05" db="EMBL/GenBank/DDBJ databases">
        <title>Emergence of the Ug99 lineage of the wheat stem rust pathogen through somatic hybridization.</title>
        <authorList>
            <person name="Li F."/>
            <person name="Upadhyaya N.M."/>
            <person name="Sperschneider J."/>
            <person name="Matny O."/>
            <person name="Nguyen-Phuc H."/>
            <person name="Mago R."/>
            <person name="Raley C."/>
            <person name="Miller M.E."/>
            <person name="Silverstein K.A.T."/>
            <person name="Henningsen E."/>
            <person name="Hirsch C.D."/>
            <person name="Visser B."/>
            <person name="Pretorius Z.A."/>
            <person name="Steffenson B.J."/>
            <person name="Schwessinger B."/>
            <person name="Dodds P.N."/>
            <person name="Figueroa M."/>
        </authorList>
    </citation>
    <scope>NUCLEOTIDE SEQUENCE [LARGE SCALE GENOMIC DNA]</scope>
    <source>
        <strain evidence="2">21-0</strain>
        <strain evidence="3 5">Ug99</strain>
    </source>
</reference>
<keyword evidence="4" id="KW-1185">Reference proteome</keyword>
<dbReference type="OrthoDB" id="10358036at2759"/>
<accession>A0A5B0NLC7</accession>
<proteinExistence type="predicted"/>
<dbReference type="AlphaFoldDB" id="A0A5B0NLC7"/>
<dbReference type="Proteomes" id="UP000325313">
    <property type="component" value="Unassembled WGS sequence"/>
</dbReference>
<comment type="caution">
    <text evidence="3">The sequence shown here is derived from an EMBL/GenBank/DDBJ whole genome shotgun (WGS) entry which is preliminary data.</text>
</comment>
<feature type="chain" id="PRO_5036366266" evidence="1">
    <location>
        <begin position="25"/>
        <end position="483"/>
    </location>
</feature>
<evidence type="ECO:0000256" key="1">
    <source>
        <dbReference type="SAM" id="SignalP"/>
    </source>
</evidence>
<feature type="signal peptide" evidence="1">
    <location>
        <begin position="1"/>
        <end position="24"/>
    </location>
</feature>
<keyword evidence="1" id="KW-0732">Signal</keyword>
<gene>
    <name evidence="2" type="ORF">PGT21_008360</name>
    <name evidence="3" type="ORF">PGTUg99_035269</name>
</gene>
<protein>
    <submittedName>
        <fullName evidence="3">Uncharacterized protein</fullName>
    </submittedName>
</protein>